<evidence type="ECO:0000259" key="6">
    <source>
        <dbReference type="PROSITE" id="PS50113"/>
    </source>
</evidence>
<dbReference type="EMBL" id="JBJYXY010000001">
    <property type="protein sequence ID" value="MFN2975813.1"/>
    <property type="molecule type" value="Genomic_DNA"/>
</dbReference>
<dbReference type="SUPFAM" id="SSF55874">
    <property type="entry name" value="ATPase domain of HSP90 chaperone/DNA topoisomerase II/histidine kinase"/>
    <property type="match status" value="1"/>
</dbReference>
<dbReference type="CDD" id="cd00130">
    <property type="entry name" value="PAS"/>
    <property type="match status" value="1"/>
</dbReference>
<gene>
    <name evidence="7" type="ORF">ACK2TP_08565</name>
</gene>
<comment type="caution">
    <text evidence="7">The sequence shown here is derived from an EMBL/GenBank/DDBJ whole genome shotgun (WGS) entry which is preliminary data.</text>
</comment>
<dbReference type="InterPro" id="IPR004358">
    <property type="entry name" value="Sig_transdc_His_kin-like_C"/>
</dbReference>
<keyword evidence="3" id="KW-0597">Phosphoprotein</keyword>
<dbReference type="NCBIfam" id="TIGR00229">
    <property type="entry name" value="sensory_box"/>
    <property type="match status" value="2"/>
</dbReference>
<feature type="compositionally biased region" description="Basic and acidic residues" evidence="4">
    <location>
        <begin position="8"/>
        <end position="25"/>
    </location>
</feature>
<dbReference type="InterPro" id="IPR013655">
    <property type="entry name" value="PAS_fold_3"/>
</dbReference>
<dbReference type="Pfam" id="PF00512">
    <property type="entry name" value="HisKA"/>
    <property type="match status" value="1"/>
</dbReference>
<protein>
    <recommendedName>
        <fullName evidence="2">histidine kinase</fullName>
        <ecNumber evidence="2">2.7.13.3</ecNumber>
    </recommendedName>
</protein>
<dbReference type="InterPro" id="IPR005467">
    <property type="entry name" value="His_kinase_dom"/>
</dbReference>
<dbReference type="InterPro" id="IPR003661">
    <property type="entry name" value="HisK_dim/P_dom"/>
</dbReference>
<feature type="region of interest" description="Disordered" evidence="4">
    <location>
        <begin position="1"/>
        <end position="26"/>
    </location>
</feature>
<dbReference type="PANTHER" id="PTHR43065">
    <property type="entry name" value="SENSOR HISTIDINE KINASE"/>
    <property type="match status" value="1"/>
</dbReference>
<evidence type="ECO:0000256" key="4">
    <source>
        <dbReference type="SAM" id="MobiDB-lite"/>
    </source>
</evidence>
<dbReference type="Gene3D" id="1.10.287.130">
    <property type="match status" value="1"/>
</dbReference>
<evidence type="ECO:0000259" key="5">
    <source>
        <dbReference type="PROSITE" id="PS50109"/>
    </source>
</evidence>
<dbReference type="InterPro" id="IPR013656">
    <property type="entry name" value="PAS_4"/>
</dbReference>
<evidence type="ECO:0000256" key="2">
    <source>
        <dbReference type="ARBA" id="ARBA00012438"/>
    </source>
</evidence>
<dbReference type="InterPro" id="IPR003594">
    <property type="entry name" value="HATPase_dom"/>
</dbReference>
<dbReference type="PRINTS" id="PR00344">
    <property type="entry name" value="BCTRLSENSOR"/>
</dbReference>
<dbReference type="InterPro" id="IPR000014">
    <property type="entry name" value="PAS"/>
</dbReference>
<sequence>MNEPAELQGRKTGELRRGPLADRPPEAFGATASADFQRLLNEQRDRFEFSTAASDIGYWFCDLPFDKLIWDSRVKRHFWLAPDTEVDIHLFYRQIHPDDREPTRQAIETSINSHNRYDIEYRTVSPEGEIRWIRAIGRTAYDSNGRAIRFDGVTQDVTELKVAQQALDAERQRLTAVFQNVPIGLVFAEADGRVISGNPQAERTFRFAPETSEQPRPHEGWNLFDAEGQRVPGSELPLCRALEDGGTHRAEYLACAEDGTLKWVELTGAPIFDVEGNISGGIVASVDIDARKRAEQALLRSEKLAAVGRLASTIAHEINNPLESVVNLVYLIQQLAKDPVLQAYAQTAQEELARVSHIVTHSLRFNRQTNAPHAERISRLIESAVAIYEPRITRSGSTLMRDYAEDDVALCLPSELRQVFSNLIGNAFDAIKGRGIIRIRTRLVHGPADERCVRVTVADSGCGMDEAARTRLFEAFFSTKGDNGTGLGLWISNEIPSRHSAKIRVRSSQQAGRTGTTFCIWLPIHPEVTSYVPDESIRSAALQPVHSAS</sequence>
<evidence type="ECO:0000256" key="3">
    <source>
        <dbReference type="ARBA" id="ARBA00022553"/>
    </source>
</evidence>
<dbReference type="Gene3D" id="2.10.70.100">
    <property type="match status" value="1"/>
</dbReference>
<feature type="domain" description="PAC" evidence="6">
    <location>
        <begin position="248"/>
        <end position="300"/>
    </location>
</feature>
<evidence type="ECO:0000313" key="7">
    <source>
        <dbReference type="EMBL" id="MFN2975813.1"/>
    </source>
</evidence>
<dbReference type="EC" id="2.7.13.3" evidence="2"/>
<dbReference type="SMART" id="SM00387">
    <property type="entry name" value="HATPase_c"/>
    <property type="match status" value="1"/>
</dbReference>
<accession>A0ABW9KKG1</accession>
<dbReference type="SMART" id="SM00388">
    <property type="entry name" value="HisKA"/>
    <property type="match status" value="1"/>
</dbReference>
<dbReference type="InterPro" id="IPR036890">
    <property type="entry name" value="HATPase_C_sf"/>
</dbReference>
<dbReference type="InterPro" id="IPR001610">
    <property type="entry name" value="PAC"/>
</dbReference>
<dbReference type="InterPro" id="IPR036097">
    <property type="entry name" value="HisK_dim/P_sf"/>
</dbReference>
<dbReference type="PROSITE" id="PS50109">
    <property type="entry name" value="HIS_KIN"/>
    <property type="match status" value="1"/>
</dbReference>
<dbReference type="PROSITE" id="PS50113">
    <property type="entry name" value="PAC"/>
    <property type="match status" value="2"/>
</dbReference>
<dbReference type="InterPro" id="IPR035965">
    <property type="entry name" value="PAS-like_dom_sf"/>
</dbReference>
<feature type="domain" description="PAC" evidence="6">
    <location>
        <begin position="117"/>
        <end position="169"/>
    </location>
</feature>
<evidence type="ECO:0000256" key="1">
    <source>
        <dbReference type="ARBA" id="ARBA00000085"/>
    </source>
</evidence>
<organism evidence="7 8">
    <name type="scientific">Terriglobus aquaticus</name>
    <dbReference type="NCBI Taxonomy" id="940139"/>
    <lineage>
        <taxon>Bacteria</taxon>
        <taxon>Pseudomonadati</taxon>
        <taxon>Acidobacteriota</taxon>
        <taxon>Terriglobia</taxon>
        <taxon>Terriglobales</taxon>
        <taxon>Acidobacteriaceae</taxon>
        <taxon>Terriglobus</taxon>
    </lineage>
</organism>
<dbReference type="Gene3D" id="3.30.450.20">
    <property type="entry name" value="PAS domain"/>
    <property type="match status" value="2"/>
</dbReference>
<dbReference type="RefSeq" id="WP_263412676.1">
    <property type="nucleotide sequence ID" value="NZ_BAABBH010000001.1"/>
</dbReference>
<dbReference type="Pfam" id="PF08447">
    <property type="entry name" value="PAS_3"/>
    <property type="match status" value="1"/>
</dbReference>
<feature type="domain" description="Histidine kinase" evidence="5">
    <location>
        <begin position="313"/>
        <end position="526"/>
    </location>
</feature>
<evidence type="ECO:0000313" key="8">
    <source>
        <dbReference type="Proteomes" id="UP001634747"/>
    </source>
</evidence>
<reference evidence="7 8" key="1">
    <citation type="submission" date="2024-12" db="EMBL/GenBank/DDBJ databases">
        <authorList>
            <person name="Lee Y."/>
        </authorList>
    </citation>
    <scope>NUCLEOTIDE SEQUENCE [LARGE SCALE GENOMIC DNA]</scope>
    <source>
        <strain evidence="7 8">03SUJ4</strain>
    </source>
</reference>
<dbReference type="Gene3D" id="3.30.565.10">
    <property type="entry name" value="Histidine kinase-like ATPase, C-terminal domain"/>
    <property type="match status" value="1"/>
</dbReference>
<dbReference type="Pfam" id="PF02518">
    <property type="entry name" value="HATPase_c"/>
    <property type="match status" value="1"/>
</dbReference>
<name>A0ABW9KKG1_9BACT</name>
<dbReference type="SMART" id="SM00086">
    <property type="entry name" value="PAC"/>
    <property type="match status" value="2"/>
</dbReference>
<dbReference type="Proteomes" id="UP001634747">
    <property type="component" value="Unassembled WGS sequence"/>
</dbReference>
<dbReference type="InterPro" id="IPR000700">
    <property type="entry name" value="PAS-assoc_C"/>
</dbReference>
<dbReference type="Pfam" id="PF08448">
    <property type="entry name" value="PAS_4"/>
    <property type="match status" value="1"/>
</dbReference>
<proteinExistence type="predicted"/>
<dbReference type="CDD" id="cd00082">
    <property type="entry name" value="HisKA"/>
    <property type="match status" value="1"/>
</dbReference>
<comment type="catalytic activity">
    <reaction evidence="1">
        <text>ATP + protein L-histidine = ADP + protein N-phospho-L-histidine.</text>
        <dbReference type="EC" id="2.7.13.3"/>
    </reaction>
</comment>
<dbReference type="SUPFAM" id="SSF55785">
    <property type="entry name" value="PYP-like sensor domain (PAS domain)"/>
    <property type="match status" value="2"/>
</dbReference>
<dbReference type="SUPFAM" id="SSF47384">
    <property type="entry name" value="Homodimeric domain of signal transducing histidine kinase"/>
    <property type="match status" value="1"/>
</dbReference>
<keyword evidence="8" id="KW-1185">Reference proteome</keyword>